<dbReference type="Pfam" id="PF07693">
    <property type="entry name" value="KAP_NTPase"/>
    <property type="match status" value="1"/>
</dbReference>
<feature type="repeat" description="ANK" evidence="1">
    <location>
        <begin position="88"/>
        <end position="120"/>
    </location>
</feature>
<feature type="transmembrane region" description="Helical" evidence="3">
    <location>
        <begin position="727"/>
        <end position="760"/>
    </location>
</feature>
<dbReference type="PANTHER" id="PTHR24116:SF0">
    <property type="entry name" value="KINASE D-INTERACTING SUBSTRATE OF 220 KDA"/>
    <property type="match status" value="1"/>
</dbReference>
<evidence type="ECO:0000256" key="1">
    <source>
        <dbReference type="PROSITE-ProRule" id="PRU00023"/>
    </source>
</evidence>
<feature type="repeat" description="ANK" evidence="1">
    <location>
        <begin position="321"/>
        <end position="353"/>
    </location>
</feature>
<feature type="repeat" description="ANK" evidence="1">
    <location>
        <begin position="354"/>
        <end position="386"/>
    </location>
</feature>
<dbReference type="GO" id="GO:0030165">
    <property type="term" value="F:PDZ domain binding"/>
    <property type="evidence" value="ECO:0007669"/>
    <property type="project" value="TreeGrafter"/>
</dbReference>
<feature type="repeat" description="ANK" evidence="1">
    <location>
        <begin position="55"/>
        <end position="87"/>
    </location>
</feature>
<keyword evidence="3" id="KW-1133">Transmembrane helix</keyword>
<dbReference type="Pfam" id="PF12796">
    <property type="entry name" value="Ank_2"/>
    <property type="match status" value="4"/>
</dbReference>
<feature type="repeat" description="ANK" evidence="1">
    <location>
        <begin position="255"/>
        <end position="287"/>
    </location>
</feature>
<name>A0A8B6CTD1_MYTGA</name>
<evidence type="ECO:0000259" key="5">
    <source>
        <dbReference type="Pfam" id="PF23307"/>
    </source>
</evidence>
<feature type="repeat" description="ANK" evidence="1">
    <location>
        <begin position="222"/>
        <end position="254"/>
    </location>
</feature>
<feature type="compositionally biased region" description="Polar residues" evidence="2">
    <location>
        <begin position="909"/>
        <end position="927"/>
    </location>
</feature>
<feature type="repeat" description="ANK" evidence="1">
    <location>
        <begin position="121"/>
        <end position="153"/>
    </location>
</feature>
<feature type="region of interest" description="Disordered" evidence="2">
    <location>
        <begin position="1550"/>
        <end position="1581"/>
    </location>
</feature>
<dbReference type="Proteomes" id="UP000596742">
    <property type="component" value="Unassembled WGS sequence"/>
</dbReference>
<dbReference type="InterPro" id="IPR052771">
    <property type="entry name" value="Neurotrophin_sig_adaptor"/>
</dbReference>
<dbReference type="InterPro" id="IPR057092">
    <property type="entry name" value="SAM_KIDINS220"/>
</dbReference>
<dbReference type="PANTHER" id="PTHR24116">
    <property type="entry name" value="KINASE D-INTERACTING SUBSTRATE OF 220 KDA"/>
    <property type="match status" value="1"/>
</dbReference>
<dbReference type="Pfam" id="PF23307">
    <property type="entry name" value="SAM_KIDINS220"/>
    <property type="match status" value="1"/>
</dbReference>
<evidence type="ECO:0000256" key="3">
    <source>
        <dbReference type="SAM" id="Phobius"/>
    </source>
</evidence>
<dbReference type="InterPro" id="IPR011646">
    <property type="entry name" value="KAP_P-loop"/>
</dbReference>
<dbReference type="PROSITE" id="PS50088">
    <property type="entry name" value="ANK_REPEAT"/>
    <property type="match status" value="9"/>
</dbReference>
<feature type="domain" description="Kinase D-interacting substrate of 220 kDa-like SAM" evidence="5">
    <location>
        <begin position="1222"/>
        <end position="1303"/>
    </location>
</feature>
<feature type="compositionally biased region" description="Polar residues" evidence="2">
    <location>
        <begin position="1571"/>
        <end position="1581"/>
    </location>
</feature>
<keyword evidence="7" id="KW-1185">Reference proteome</keyword>
<feature type="repeat" description="ANK" evidence="1">
    <location>
        <begin position="154"/>
        <end position="186"/>
    </location>
</feature>
<gene>
    <name evidence="6" type="ORF">MGAL_10B016393</name>
</gene>
<organism evidence="6 7">
    <name type="scientific">Mytilus galloprovincialis</name>
    <name type="common">Mediterranean mussel</name>
    <dbReference type="NCBI Taxonomy" id="29158"/>
    <lineage>
        <taxon>Eukaryota</taxon>
        <taxon>Metazoa</taxon>
        <taxon>Spiralia</taxon>
        <taxon>Lophotrochozoa</taxon>
        <taxon>Mollusca</taxon>
        <taxon>Bivalvia</taxon>
        <taxon>Autobranchia</taxon>
        <taxon>Pteriomorphia</taxon>
        <taxon>Mytilida</taxon>
        <taxon>Mytiloidea</taxon>
        <taxon>Mytilidae</taxon>
        <taxon>Mytilinae</taxon>
        <taxon>Mytilus</taxon>
    </lineage>
</organism>
<keyword evidence="1" id="KW-0040">ANK repeat</keyword>
<protein>
    <submittedName>
        <fullName evidence="6">Ankyrin repeat-rich membrane spanning protein</fullName>
    </submittedName>
</protein>
<feature type="compositionally biased region" description="Low complexity" evidence="2">
    <location>
        <begin position="1556"/>
        <end position="1565"/>
    </location>
</feature>
<reference evidence="6" key="1">
    <citation type="submission" date="2018-11" db="EMBL/GenBank/DDBJ databases">
        <authorList>
            <person name="Alioto T."/>
            <person name="Alioto T."/>
        </authorList>
    </citation>
    <scope>NUCLEOTIDE SEQUENCE</scope>
</reference>
<keyword evidence="3" id="KW-0812">Transmembrane</keyword>
<dbReference type="SMART" id="SM00248">
    <property type="entry name" value="ANK"/>
    <property type="match status" value="11"/>
</dbReference>
<dbReference type="InterPro" id="IPR036770">
    <property type="entry name" value="Ankyrin_rpt-contain_sf"/>
</dbReference>
<feature type="transmembrane region" description="Helical" evidence="3">
    <location>
        <begin position="679"/>
        <end position="701"/>
    </location>
</feature>
<dbReference type="Gene3D" id="1.25.40.20">
    <property type="entry name" value="Ankyrin repeat-containing domain"/>
    <property type="match status" value="4"/>
</dbReference>
<feature type="region of interest" description="Disordered" evidence="2">
    <location>
        <begin position="1304"/>
        <end position="1366"/>
    </location>
</feature>
<feature type="repeat" description="ANK" evidence="1">
    <location>
        <begin position="288"/>
        <end position="320"/>
    </location>
</feature>
<feature type="region of interest" description="Disordered" evidence="2">
    <location>
        <begin position="1415"/>
        <end position="1443"/>
    </location>
</feature>
<dbReference type="Pfam" id="PF00023">
    <property type="entry name" value="Ank"/>
    <property type="match status" value="1"/>
</dbReference>
<feature type="compositionally biased region" description="Polar residues" evidence="2">
    <location>
        <begin position="1346"/>
        <end position="1355"/>
    </location>
</feature>
<dbReference type="OrthoDB" id="6084525at2759"/>
<evidence type="ECO:0000313" key="6">
    <source>
        <dbReference type="EMBL" id="VDI10192.1"/>
    </source>
</evidence>
<evidence type="ECO:0000313" key="7">
    <source>
        <dbReference type="Proteomes" id="UP000596742"/>
    </source>
</evidence>
<keyword evidence="3" id="KW-0472">Membrane</keyword>
<dbReference type="PROSITE" id="PS50297">
    <property type="entry name" value="ANK_REP_REGION"/>
    <property type="match status" value="8"/>
</dbReference>
<feature type="domain" description="KAP NTPase" evidence="4">
    <location>
        <begin position="459"/>
        <end position="986"/>
    </location>
</feature>
<proteinExistence type="predicted"/>
<feature type="transmembrane region" description="Helical" evidence="3">
    <location>
        <begin position="545"/>
        <end position="566"/>
    </location>
</feature>
<evidence type="ECO:0000256" key="2">
    <source>
        <dbReference type="SAM" id="MobiDB-lite"/>
    </source>
</evidence>
<feature type="region of interest" description="Disordered" evidence="2">
    <location>
        <begin position="909"/>
        <end position="943"/>
    </location>
</feature>
<dbReference type="SUPFAM" id="SSF48403">
    <property type="entry name" value="Ankyrin repeat"/>
    <property type="match status" value="2"/>
</dbReference>
<sequence length="1650" mass="184293">MPVHIEQIFNLKDRHIAMGTLKTQMLWDSIRRGDLSASVTLLENGNINLEERDENGQTFLMLACELGEINIVRELLDADVDPNAVDSEKWCALLCAAKEGHLEVVIELLERGADIEHRDMSGWTSLMWACYKGKNLVVQELIERGANFNVKAEFGMSCLAWAAGRGHNEVGKYLIQKGAKVNASDKYGTTPLIWACRRGNLGMYVLYYDDTTIGLMLYTKKNSWTALLVATKGGYTEIVQSLLEHDPNVNALDKDGFTALCIAAKEGFADIAHELLSKGAYVNIADKASDTILIHAVKGGHLELVRALINKYADVDVEGADGKTALYWAVEKGHTAIVYLLLDCDPDLEICTKDGDTALLRAVRSRNEDVLRMLLDKKAKISVVDKKGDTALHVAIRGRSKKITELLLRNPRNSRLLYRPNKAGETPYQIDAYHQKGILSQIYGHRNLNAADGENLLGYDIYSSALADILSDPSLNTPITVGLYAKWGSGKSFLLGKLQKEMKSFTRASEDEHFTFCWPLFFFLLLINNVIGLTLALAVQWQIGLGVGLGLFALEYGFLAAIFVLVRKNNFRISNNISLVLGKELRSLTLLIKVLFCNPKLSSAKKVDVPTVKFLFSESTRLTSVGGEKALASMIGTLGDSLEQEYGTLVARLFRVFKKEADTTNTYTGRFKTFCCVPYFVYLYIVLICLEVGVAMLVTFAKDDDVYFDPVHNVTTTDFGVKISSNIPVFVTLIVFSVIIGGAFFLNIFTWGQAVIAVVWSQKRRVMNAGSQLDRIKLDGLMHKLKLEVDIMAKMVTSMDGFTENQTRLVVVVDGLDSCEQDKVLQVLDTIKTLFSDEDSPFITILAVDPQIIIKGIESNIKTSFVDTNVNGFDYLRNVVHLPFYLQSQGMAIPKQTMTKGFSQYDVSETRPKSVQHQESTVSSTTVYEMRKKSRRKQGRSDSLSIAGTSNFDITGNFFSKNDYFSDVNPRSMRRLLNIVAVTGRLLRAYNIDFSWYRLASWINIIEQWPYRTSWIILYYEEKEMMDNNSTLFSIYQKIADKLPISKEVEPLLEIDRNPRKLEAFLSSKSSSSKSQMLTIADLKKFLPCTINLDPYLRKLIRELQKSTDVFRSEFPMFPPASGMSTSVLGVPPSMATGMIPDQYATPRRLSNIRNQSASNLLQTDRQMPPAMPQYGNMTYYPPHFYGMPSYMPQLSSNAKLIPEMTAKQATPDTFIKGYNNERLSLMSVQDICSLLSKLDGINNTFLLKYQDCVMDNNISGRVLVNCDLSELGQVLNMKFGDWQLFKAAVKSLIERENNLTARKMNPVREESEMNRNSQNSFGSGSTVGSNVSNGTNNKSEKSQKVFRSTNSEGSGSLKYKLPKNDNADDFETITEHEELVALNRRSKMPRNDSVIQQMSYESSLLHDAIHSFSQMDEEDEDEESDSDLEEIDADATPSGSLSSVLEIGSEVKKKKTLPVQFSLSSEQDNDVSLDSARISITGRDTEPLLGATAFPQVESDSSLYRESHHESLDEIRQMLSQDLGRQSSPNLSRTKLKSALTVVRNEDISKSTDSGGFTPGFTPGLGAGNRSPQFSAGSGLNNDEVELVNEVDHHHHKLTKENSIEDSIHDFVIDSAQNRSGQRSSPSSVDDIQMIILDHSKDKGPEAFV</sequence>
<accession>A0A8B6CTD1</accession>
<feature type="compositionally biased region" description="Low complexity" evidence="2">
    <location>
        <begin position="1323"/>
        <end position="1338"/>
    </location>
</feature>
<feature type="transmembrane region" description="Helical" evidence="3">
    <location>
        <begin position="516"/>
        <end position="539"/>
    </location>
</feature>
<dbReference type="EMBL" id="UYJE01002370">
    <property type="protein sequence ID" value="VDI10192.1"/>
    <property type="molecule type" value="Genomic_DNA"/>
</dbReference>
<dbReference type="InterPro" id="IPR002110">
    <property type="entry name" value="Ankyrin_rpt"/>
</dbReference>
<evidence type="ECO:0000259" key="4">
    <source>
        <dbReference type="Pfam" id="PF07693"/>
    </source>
</evidence>
<comment type="caution">
    <text evidence="6">The sequence shown here is derived from an EMBL/GenBank/DDBJ whole genome shotgun (WGS) entry which is preliminary data.</text>
</comment>
<feature type="compositionally biased region" description="Acidic residues" evidence="2">
    <location>
        <begin position="1416"/>
        <end position="1434"/>
    </location>
</feature>
<dbReference type="GO" id="GO:0019887">
    <property type="term" value="F:protein kinase regulator activity"/>
    <property type="evidence" value="ECO:0007669"/>
    <property type="project" value="TreeGrafter"/>
</dbReference>